<feature type="transmembrane region" description="Helical" evidence="10">
    <location>
        <begin position="177"/>
        <end position="197"/>
    </location>
</feature>
<organism evidence="12 13">
    <name type="scientific">Ciona intestinalis</name>
    <name type="common">Transparent sea squirt</name>
    <name type="synonym">Ascidia intestinalis</name>
    <dbReference type="NCBI Taxonomy" id="7719"/>
    <lineage>
        <taxon>Eukaryota</taxon>
        <taxon>Metazoa</taxon>
        <taxon>Chordata</taxon>
        <taxon>Tunicata</taxon>
        <taxon>Ascidiacea</taxon>
        <taxon>Phlebobranchia</taxon>
        <taxon>Cionidae</taxon>
        <taxon>Ciona</taxon>
    </lineage>
</organism>
<dbReference type="GO" id="GO:0006886">
    <property type="term" value="P:intracellular protein transport"/>
    <property type="evidence" value="ECO:0000318"/>
    <property type="project" value="GO_Central"/>
</dbReference>
<keyword evidence="7 10" id="KW-1133">Transmembrane helix</keyword>
<accession>A0A1W2WJ95</accession>
<evidence type="ECO:0000256" key="6">
    <source>
        <dbReference type="ARBA" id="ARBA00022729"/>
    </source>
</evidence>
<evidence type="ECO:0000256" key="1">
    <source>
        <dbReference type="ARBA" id="ARBA00004115"/>
    </source>
</evidence>
<dbReference type="GeneTree" id="ENSGT00940000166069"/>
<dbReference type="GO" id="GO:0030134">
    <property type="term" value="C:COPII-coated ER to Golgi transport vesicle"/>
    <property type="evidence" value="ECO:0000318"/>
    <property type="project" value="GO_Central"/>
</dbReference>
<reference evidence="12" key="3">
    <citation type="submission" date="2025-09" db="UniProtKB">
        <authorList>
            <consortium name="Ensembl"/>
        </authorList>
    </citation>
    <scope>IDENTIFICATION</scope>
</reference>
<evidence type="ECO:0000256" key="7">
    <source>
        <dbReference type="ARBA" id="ARBA00022989"/>
    </source>
</evidence>
<dbReference type="AlphaFoldDB" id="F6W2H8"/>
<protein>
    <submittedName>
        <fullName evidence="12">Uncharacterized LOC100182863</fullName>
    </submittedName>
</protein>
<reference evidence="13" key="1">
    <citation type="journal article" date="2002" name="Science">
        <title>The draft genome of Ciona intestinalis: insights into chordate and vertebrate origins.</title>
        <authorList>
            <person name="Dehal P."/>
            <person name="Satou Y."/>
            <person name="Campbell R.K."/>
            <person name="Chapman J."/>
            <person name="Degnan B."/>
            <person name="De Tomaso A."/>
            <person name="Davidson B."/>
            <person name="Di Gregorio A."/>
            <person name="Gelpke M."/>
            <person name="Goodstein D.M."/>
            <person name="Harafuji N."/>
            <person name="Hastings K.E."/>
            <person name="Ho I."/>
            <person name="Hotta K."/>
            <person name="Huang W."/>
            <person name="Kawashima T."/>
            <person name="Lemaire P."/>
            <person name="Martinez D."/>
            <person name="Meinertzhagen I.A."/>
            <person name="Necula S."/>
            <person name="Nonaka M."/>
            <person name="Putnam N."/>
            <person name="Rash S."/>
            <person name="Saiga H."/>
            <person name="Satake M."/>
            <person name="Terry A."/>
            <person name="Yamada L."/>
            <person name="Wang H.G."/>
            <person name="Awazu S."/>
            <person name="Azumi K."/>
            <person name="Boore J."/>
            <person name="Branno M."/>
            <person name="Chin-Bow S."/>
            <person name="DeSantis R."/>
            <person name="Doyle S."/>
            <person name="Francino P."/>
            <person name="Keys D.N."/>
            <person name="Haga S."/>
            <person name="Hayashi H."/>
            <person name="Hino K."/>
            <person name="Imai K.S."/>
            <person name="Inaba K."/>
            <person name="Kano S."/>
            <person name="Kobayashi K."/>
            <person name="Kobayashi M."/>
            <person name="Lee B.I."/>
            <person name="Makabe K.W."/>
            <person name="Manohar C."/>
            <person name="Matassi G."/>
            <person name="Medina M."/>
            <person name="Mochizuki Y."/>
            <person name="Mount S."/>
            <person name="Morishita T."/>
            <person name="Miura S."/>
            <person name="Nakayama A."/>
            <person name="Nishizaka S."/>
            <person name="Nomoto H."/>
            <person name="Ohta F."/>
            <person name="Oishi K."/>
            <person name="Rigoutsos I."/>
            <person name="Sano M."/>
            <person name="Sasaki A."/>
            <person name="Sasakura Y."/>
            <person name="Shoguchi E."/>
            <person name="Shin-i T."/>
            <person name="Spagnuolo A."/>
            <person name="Stainier D."/>
            <person name="Suzuki M.M."/>
            <person name="Tassy O."/>
            <person name="Takatori N."/>
            <person name="Tokuoka M."/>
            <person name="Yagi K."/>
            <person name="Yoshizaki F."/>
            <person name="Wada S."/>
            <person name="Zhang C."/>
            <person name="Hyatt P.D."/>
            <person name="Larimer F."/>
            <person name="Detter C."/>
            <person name="Doggett N."/>
            <person name="Glavina T."/>
            <person name="Hawkins T."/>
            <person name="Richardson P."/>
            <person name="Lucas S."/>
            <person name="Kohara Y."/>
            <person name="Levine M."/>
            <person name="Satoh N."/>
            <person name="Rokhsar D.S."/>
        </authorList>
    </citation>
    <scope>NUCLEOTIDE SEQUENCE [LARGE SCALE GENOMIC DNA]</scope>
</reference>
<sequence length="216" mass="24316">MEGSVMHEFVSKVHLGAGGLECLFERCENGSELSCGHEVQVSPSLTGKAGINSFIALPTNKTILKQTNEPVQEVTMNIFCPEDGYYACCLDNRADKFNSKLVHFQIVVLHHKEVKYFHKANHNALQNESDINMYRLYDRVFQIATDVGFSTRYLHHSLNKIEGDWDTLRSNMSRVSFTSMLAVIVVCFVGFGQVYSVKRMFKNNALLIGGRGSNKP</sequence>
<dbReference type="GO" id="GO:0005794">
    <property type="term" value="C:Golgi apparatus"/>
    <property type="evidence" value="ECO:0000318"/>
    <property type="project" value="GO_Central"/>
</dbReference>
<dbReference type="GO" id="GO:0033116">
    <property type="term" value="C:endoplasmic reticulum-Golgi intermediate compartment membrane"/>
    <property type="evidence" value="ECO:0007669"/>
    <property type="project" value="UniProtKB-SubCell"/>
</dbReference>
<dbReference type="RefSeq" id="XP_002130024.1">
    <property type="nucleotide sequence ID" value="XM_002129988.4"/>
</dbReference>
<evidence type="ECO:0000313" key="13">
    <source>
        <dbReference type="Proteomes" id="UP000008144"/>
    </source>
</evidence>
<dbReference type="STRING" id="7719.ENSCINP00000004634"/>
<dbReference type="InterPro" id="IPR036598">
    <property type="entry name" value="GOLD_dom_sf"/>
</dbReference>
<evidence type="ECO:0000256" key="3">
    <source>
        <dbReference type="ARBA" id="ARBA00004619"/>
    </source>
</evidence>
<evidence type="ECO:0000256" key="5">
    <source>
        <dbReference type="ARBA" id="ARBA00022692"/>
    </source>
</evidence>
<dbReference type="GO" id="GO:0007030">
    <property type="term" value="P:Golgi organization"/>
    <property type="evidence" value="ECO:0000318"/>
    <property type="project" value="GO_Central"/>
</dbReference>
<dbReference type="PANTHER" id="PTHR22811">
    <property type="entry name" value="TRANSMEMBRANE EMP24 DOMAIN-CONTAINING PROTEIN"/>
    <property type="match status" value="1"/>
</dbReference>
<dbReference type="InterPro" id="IPR015720">
    <property type="entry name" value="Emp24-like"/>
</dbReference>
<dbReference type="GO" id="GO:0006888">
    <property type="term" value="P:endoplasmic reticulum to Golgi vesicle-mediated transport"/>
    <property type="evidence" value="ECO:0000318"/>
    <property type="project" value="GO_Central"/>
</dbReference>
<reference evidence="12" key="2">
    <citation type="submission" date="2025-08" db="UniProtKB">
        <authorList>
            <consortium name="Ensembl"/>
        </authorList>
    </citation>
    <scope>IDENTIFICATION</scope>
</reference>
<dbReference type="Pfam" id="PF01105">
    <property type="entry name" value="EMP24_GP25L"/>
    <property type="match status" value="1"/>
</dbReference>
<dbReference type="KEGG" id="cin:100182863"/>
<evidence type="ECO:0000256" key="9">
    <source>
        <dbReference type="RuleBase" id="RU003827"/>
    </source>
</evidence>
<dbReference type="SUPFAM" id="SSF101576">
    <property type="entry name" value="Supernatant protein factor (SPF), C-terminal domain"/>
    <property type="match status" value="1"/>
</dbReference>
<evidence type="ECO:0000256" key="8">
    <source>
        <dbReference type="ARBA" id="ARBA00023136"/>
    </source>
</evidence>
<name>F6W2H8_CIOIN</name>
<evidence type="ECO:0000313" key="12">
    <source>
        <dbReference type="Ensembl" id="ENSCINP00000004634.3"/>
    </source>
</evidence>
<dbReference type="HOGENOM" id="CLU_1085693_0_0_1"/>
<dbReference type="OMA" id="FERCENG"/>
<keyword evidence="6" id="KW-0732">Signal</keyword>
<keyword evidence="8 10" id="KW-0472">Membrane</keyword>
<comment type="similarity">
    <text evidence="4 9">Belongs to the EMP24/GP25L family.</text>
</comment>
<dbReference type="GO" id="GO:0005783">
    <property type="term" value="C:endoplasmic reticulum"/>
    <property type="evidence" value="ECO:0000318"/>
    <property type="project" value="GO_Central"/>
</dbReference>
<proteinExistence type="inferred from homology"/>
<dbReference type="InParanoid" id="F6W2H8"/>
<keyword evidence="5 9" id="KW-0812">Transmembrane</keyword>
<dbReference type="InterPro" id="IPR009038">
    <property type="entry name" value="GOLD_dom"/>
</dbReference>
<comment type="subcellular location">
    <subcellularLocation>
        <location evidence="1">Endoplasmic reticulum membrane</location>
        <topology evidence="1">Single-pass type I membrane protein</topology>
    </subcellularLocation>
    <subcellularLocation>
        <location evidence="2">Endoplasmic reticulum-Golgi intermediate compartment membrane</location>
        <topology evidence="2">Single-pass type I membrane protein</topology>
    </subcellularLocation>
    <subcellularLocation>
        <location evidence="3">Golgi apparatus</location>
        <location evidence="3">cis-Golgi network membrane</location>
        <topology evidence="3">Single-pass type I membrane protein</topology>
    </subcellularLocation>
    <subcellularLocation>
        <location evidence="9">Membrane</location>
        <topology evidence="9">Single-pass type I membrane protein</topology>
    </subcellularLocation>
</comment>
<evidence type="ECO:0000259" key="11">
    <source>
        <dbReference type="PROSITE" id="PS50866"/>
    </source>
</evidence>
<dbReference type="GeneID" id="100182863"/>
<dbReference type="PROSITE" id="PS50866">
    <property type="entry name" value="GOLD"/>
    <property type="match status" value="1"/>
</dbReference>
<evidence type="ECO:0000256" key="10">
    <source>
        <dbReference type="SAM" id="Phobius"/>
    </source>
</evidence>
<evidence type="ECO:0000256" key="2">
    <source>
        <dbReference type="ARBA" id="ARBA00004151"/>
    </source>
</evidence>
<accession>F6W2H8</accession>
<dbReference type="SMART" id="SM01190">
    <property type="entry name" value="EMP24_GP25L"/>
    <property type="match status" value="1"/>
</dbReference>
<feature type="domain" description="GOLD" evidence="11">
    <location>
        <begin position="20"/>
        <end position="108"/>
    </location>
</feature>
<keyword evidence="13" id="KW-1185">Reference proteome</keyword>
<dbReference type="Proteomes" id="UP000008144">
    <property type="component" value="Unassembled WGS sequence"/>
</dbReference>
<dbReference type="GO" id="GO:0005789">
    <property type="term" value="C:endoplasmic reticulum membrane"/>
    <property type="evidence" value="ECO:0007669"/>
    <property type="project" value="UniProtKB-SubCell"/>
</dbReference>
<dbReference type="GO" id="GO:0005793">
    <property type="term" value="C:endoplasmic reticulum-Golgi intermediate compartment"/>
    <property type="evidence" value="ECO:0000318"/>
    <property type="project" value="GO_Central"/>
</dbReference>
<gene>
    <name evidence="12" type="primary">LOC100182863</name>
</gene>
<dbReference type="Ensembl" id="ENSCINT00000004634.3">
    <property type="protein sequence ID" value="ENSCINP00000004634.3"/>
    <property type="gene ID" value="ENSCING00000002268.3"/>
</dbReference>
<evidence type="ECO:0000256" key="4">
    <source>
        <dbReference type="ARBA" id="ARBA00007104"/>
    </source>
</evidence>